<name>A0A127JUZ8_9BURK</name>
<dbReference type="EMBL" id="CP010951">
    <property type="protein sequence ID" value="AMO23699.1"/>
    <property type="molecule type" value="Genomic_DNA"/>
</dbReference>
<accession>A0A127JUZ8</accession>
<keyword evidence="2" id="KW-0732">Signal</keyword>
<evidence type="ECO:0000256" key="1">
    <source>
        <dbReference type="SAM" id="MobiDB-lite"/>
    </source>
</evidence>
<evidence type="ECO:0000313" key="3">
    <source>
        <dbReference type="EMBL" id="AMO23699.1"/>
    </source>
</evidence>
<feature type="region of interest" description="Disordered" evidence="1">
    <location>
        <begin position="22"/>
        <end position="51"/>
    </location>
</feature>
<sequence>MRAKTIAAACLLVCVGAAMAQDKARQDTPSKKPDGEEAKEVSGMSIVGNSETPKSLTIIPWKSSEIGRDTDLKSTLLSQEITPIDKPSFLREIDFHKLSNRN</sequence>
<keyword evidence="4" id="KW-1185">Reference proteome</keyword>
<feature type="signal peptide" evidence="2">
    <location>
        <begin position="1"/>
        <end position="20"/>
    </location>
</feature>
<feature type="chain" id="PRO_5007449726" evidence="2">
    <location>
        <begin position="21"/>
        <end position="102"/>
    </location>
</feature>
<dbReference type="RefSeq" id="WP_145979448.1">
    <property type="nucleotide sequence ID" value="NZ_CP010951.1"/>
</dbReference>
<feature type="compositionally biased region" description="Basic and acidic residues" evidence="1">
    <location>
        <begin position="22"/>
        <end position="40"/>
    </location>
</feature>
<evidence type="ECO:0000256" key="2">
    <source>
        <dbReference type="SAM" id="SignalP"/>
    </source>
</evidence>
<reference evidence="3 4" key="1">
    <citation type="journal article" date="2014" name="Int. J. Syst. Evol. Microbiol.">
        <title>Ramlibacter solisilvae sp. nov., isolated from forest soil, and emended description of the genus Ramlibacter.</title>
        <authorList>
            <person name="Lee H.J."/>
            <person name="Lee S.H."/>
            <person name="Lee S.S."/>
            <person name="Lee J.S."/>
            <person name="Kim Y."/>
            <person name="Kim S.C."/>
            <person name="Jeon C.O."/>
        </authorList>
    </citation>
    <scope>NUCLEOTIDE SEQUENCE [LARGE SCALE GENOMIC DNA]</scope>
    <source>
        <strain evidence="3 4">5-10</strain>
    </source>
</reference>
<protein>
    <submittedName>
        <fullName evidence="3">Uncharacterized protein</fullName>
    </submittedName>
</protein>
<proteinExistence type="predicted"/>
<dbReference type="Proteomes" id="UP000070433">
    <property type="component" value="Chromosome"/>
</dbReference>
<gene>
    <name evidence="3" type="ORF">UC35_13485</name>
</gene>
<evidence type="ECO:0000313" key="4">
    <source>
        <dbReference type="Proteomes" id="UP000070433"/>
    </source>
</evidence>
<dbReference type="OrthoDB" id="5397661at2"/>
<organism evidence="3 4">
    <name type="scientific">Ramlibacter tataouinensis</name>
    <dbReference type="NCBI Taxonomy" id="94132"/>
    <lineage>
        <taxon>Bacteria</taxon>
        <taxon>Pseudomonadati</taxon>
        <taxon>Pseudomonadota</taxon>
        <taxon>Betaproteobacteria</taxon>
        <taxon>Burkholderiales</taxon>
        <taxon>Comamonadaceae</taxon>
        <taxon>Ramlibacter</taxon>
    </lineage>
</organism>
<dbReference type="AlphaFoldDB" id="A0A127JUZ8"/>